<comment type="caution">
    <text evidence="6">The sequence shown here is derived from an EMBL/GenBank/DDBJ whole genome shotgun (WGS) entry which is preliminary data.</text>
</comment>
<dbReference type="AlphaFoldDB" id="A0A8J3F558"/>
<keyword evidence="7" id="KW-1185">Reference proteome</keyword>
<keyword evidence="4 5" id="KW-0067">ATP-binding</keyword>
<evidence type="ECO:0000256" key="1">
    <source>
        <dbReference type="ARBA" id="ARBA00001210"/>
    </source>
</evidence>
<dbReference type="Pfam" id="PF01874">
    <property type="entry name" value="CitG"/>
    <property type="match status" value="1"/>
</dbReference>
<dbReference type="Gene3D" id="1.10.4200.10">
    <property type="entry name" value="Triphosphoribosyl-dephospho-CoA protein"/>
    <property type="match status" value="2"/>
</dbReference>
<dbReference type="GO" id="GO:0046917">
    <property type="term" value="F:triphosphoribosyl-dephospho-CoA synthase activity"/>
    <property type="evidence" value="ECO:0007669"/>
    <property type="project" value="UniProtKB-UniRule"/>
</dbReference>
<protein>
    <recommendedName>
        <fullName evidence="5">Probable 2-(5''-triphosphoribosyl)-3'-dephosphocoenzyme-A synthase</fullName>
        <shortName evidence="5">2-(5''-triphosphoribosyl)-3'-dephospho-CoA synthase</shortName>
        <ecNumber evidence="5">2.4.2.52</ecNumber>
    </recommendedName>
</protein>
<keyword evidence="2 5" id="KW-0808">Transferase</keyword>
<evidence type="ECO:0000313" key="6">
    <source>
        <dbReference type="EMBL" id="GGI55172.1"/>
    </source>
</evidence>
<evidence type="ECO:0000256" key="4">
    <source>
        <dbReference type="ARBA" id="ARBA00022840"/>
    </source>
</evidence>
<organism evidence="6 7">
    <name type="scientific">Oxalicibacterium solurbis</name>
    <dbReference type="NCBI Taxonomy" id="69280"/>
    <lineage>
        <taxon>Bacteria</taxon>
        <taxon>Pseudomonadati</taxon>
        <taxon>Pseudomonadota</taxon>
        <taxon>Betaproteobacteria</taxon>
        <taxon>Burkholderiales</taxon>
        <taxon>Oxalobacteraceae</taxon>
        <taxon>Oxalicibacterium</taxon>
    </lineage>
</organism>
<reference evidence="6" key="1">
    <citation type="journal article" date="2014" name="Int. J. Syst. Evol. Microbiol.">
        <title>Complete genome sequence of Corynebacterium casei LMG S-19264T (=DSM 44701T), isolated from a smear-ripened cheese.</title>
        <authorList>
            <consortium name="US DOE Joint Genome Institute (JGI-PGF)"/>
            <person name="Walter F."/>
            <person name="Albersmeier A."/>
            <person name="Kalinowski J."/>
            <person name="Ruckert C."/>
        </authorList>
    </citation>
    <scope>NUCLEOTIDE SEQUENCE</scope>
    <source>
        <strain evidence="6">CCM 7664</strain>
    </source>
</reference>
<dbReference type="RefSeq" id="WP_188421958.1">
    <property type="nucleotide sequence ID" value="NZ_BMDP01000003.1"/>
</dbReference>
<name>A0A8J3F558_9BURK</name>
<evidence type="ECO:0000313" key="7">
    <source>
        <dbReference type="Proteomes" id="UP000627205"/>
    </source>
</evidence>
<dbReference type="PANTHER" id="PTHR30201:SF2">
    <property type="entry name" value="2-(5''-TRIPHOSPHORIBOSYL)-3'-DEPHOSPHOCOENZYME-A SYNTHASE"/>
    <property type="match status" value="1"/>
</dbReference>
<evidence type="ECO:0000256" key="5">
    <source>
        <dbReference type="HAMAP-Rule" id="MF_01883"/>
    </source>
</evidence>
<accession>A0A8J3F558</accession>
<comment type="catalytic activity">
    <reaction evidence="1 5">
        <text>3'-dephospho-CoA + ATP = 2'-(5''-triphospho-alpha-D-ribosyl)-3'-dephospho-CoA + adenine</text>
        <dbReference type="Rhea" id="RHEA:15117"/>
        <dbReference type="ChEBI" id="CHEBI:16708"/>
        <dbReference type="ChEBI" id="CHEBI:30616"/>
        <dbReference type="ChEBI" id="CHEBI:57328"/>
        <dbReference type="ChEBI" id="CHEBI:61378"/>
        <dbReference type="EC" id="2.4.2.52"/>
    </reaction>
</comment>
<dbReference type="NCBIfam" id="TIGR03132">
    <property type="entry name" value="malonate_mdcB"/>
    <property type="match status" value="1"/>
</dbReference>
<evidence type="ECO:0000256" key="3">
    <source>
        <dbReference type="ARBA" id="ARBA00022741"/>
    </source>
</evidence>
<gene>
    <name evidence="6" type="primary">citG</name>
    <name evidence="5" type="synonym">mdcB</name>
    <name evidence="6" type="ORF">GCM10011430_23460</name>
</gene>
<evidence type="ECO:0000256" key="2">
    <source>
        <dbReference type="ARBA" id="ARBA00022679"/>
    </source>
</evidence>
<dbReference type="EC" id="2.4.2.52" evidence="5"/>
<reference evidence="6" key="2">
    <citation type="submission" date="2020-09" db="EMBL/GenBank/DDBJ databases">
        <authorList>
            <person name="Sun Q."/>
            <person name="Sedlacek I."/>
        </authorList>
    </citation>
    <scope>NUCLEOTIDE SEQUENCE</scope>
    <source>
        <strain evidence="6">CCM 7664</strain>
    </source>
</reference>
<dbReference type="GO" id="GO:0051191">
    <property type="term" value="P:prosthetic group biosynthetic process"/>
    <property type="evidence" value="ECO:0007669"/>
    <property type="project" value="TreeGrafter"/>
</dbReference>
<dbReference type="HAMAP" id="MF_01883">
    <property type="entry name" value="MdcB"/>
    <property type="match status" value="1"/>
</dbReference>
<dbReference type="InterPro" id="IPR017555">
    <property type="entry name" value="TriPribosyl-deP-CoA_syn"/>
</dbReference>
<dbReference type="InterPro" id="IPR002736">
    <property type="entry name" value="CitG"/>
</dbReference>
<dbReference type="Proteomes" id="UP000627205">
    <property type="component" value="Unassembled WGS sequence"/>
</dbReference>
<comment type="function">
    <text evidence="5">Involved in the formation of 2-(5''-phosphoribosyl)-3'-dephosphocoenzyme-A, the prosthetic group of the acyl-carrier protein of the malonate decarboxylase.</text>
</comment>
<dbReference type="PANTHER" id="PTHR30201">
    <property type="entry name" value="TRIPHOSPHORIBOSYL-DEPHOSPHO-COA SYNTHASE"/>
    <property type="match status" value="1"/>
</dbReference>
<keyword evidence="3 5" id="KW-0547">Nucleotide-binding</keyword>
<dbReference type="EMBL" id="BMDP01000003">
    <property type="protein sequence ID" value="GGI55172.1"/>
    <property type="molecule type" value="Genomic_DNA"/>
</dbReference>
<sequence>MSAVERNDPLSSSFAGRADGLPLHTSSLQCIRHIDIARLAIRSLHAELVLYPKPGLVSPWDNGSHDDMDAALFMRSLFSLRHYFTRIARAGAEAVPFAVLRHHGIEAERTMLAATRGINTHRGAIFALGLLCAAAGYCRLHGWPFSTTMLRHALTTQWGVALVAHSAAPMYGSHGQHAAMRFAVGGAREEAAAGFPSLFDVALPQLRRSLASGRAVEEAQIDTFFSLMAHIDDTNIYTRGGVEGAALMRSSAQQFLSRGGTAHPDWRAAAHDCHRQFVARRLSPGGAADLFAATWFVHQLEQAEQAAQVSVMGGTDG</sequence>
<proteinExistence type="inferred from homology"/>
<comment type="similarity">
    <text evidence="5">Belongs to the CitG/MdcB family.</text>
</comment>
<dbReference type="GO" id="GO:0005524">
    <property type="term" value="F:ATP binding"/>
    <property type="evidence" value="ECO:0007669"/>
    <property type="project" value="UniProtKB-KW"/>
</dbReference>